<name>A0A9W8YU29_9PEZI</name>
<proteinExistence type="predicted"/>
<evidence type="ECO:0000313" key="3">
    <source>
        <dbReference type="Proteomes" id="UP001140453"/>
    </source>
</evidence>
<accession>A0A9W8YU29</accession>
<organism evidence="2 3">
    <name type="scientific">Gnomoniopsis smithogilvyi</name>
    <dbReference type="NCBI Taxonomy" id="1191159"/>
    <lineage>
        <taxon>Eukaryota</taxon>
        <taxon>Fungi</taxon>
        <taxon>Dikarya</taxon>
        <taxon>Ascomycota</taxon>
        <taxon>Pezizomycotina</taxon>
        <taxon>Sordariomycetes</taxon>
        <taxon>Sordariomycetidae</taxon>
        <taxon>Diaporthales</taxon>
        <taxon>Gnomoniaceae</taxon>
        <taxon>Gnomoniopsis</taxon>
    </lineage>
</organism>
<feature type="compositionally biased region" description="Basic and acidic residues" evidence="1">
    <location>
        <begin position="166"/>
        <end position="178"/>
    </location>
</feature>
<sequence>MMLSSIYIPPVGISLAGDSLLSSGNIKIKSSNSVFVFPIFFQTQPTIKMNAANDVSDAVAAGRKRQRDEAQDLDHAQRRTKRYRVAAPASGANLVPVAPRSGSPSAAAVLPAATTSAAPAPAPVPETAASLLAAAVAARTQADDDAAVVDEMIARARAAKNPAVESDERAQELEKKAEEKAKEEARAVLGLNKSWFGLW</sequence>
<protein>
    <submittedName>
        <fullName evidence="2">Uncharacterized protein</fullName>
    </submittedName>
</protein>
<feature type="region of interest" description="Disordered" evidence="1">
    <location>
        <begin position="159"/>
        <end position="178"/>
    </location>
</feature>
<dbReference type="Proteomes" id="UP001140453">
    <property type="component" value="Unassembled WGS sequence"/>
</dbReference>
<reference evidence="2" key="1">
    <citation type="submission" date="2022-10" db="EMBL/GenBank/DDBJ databases">
        <title>Tapping the CABI collections for fungal endophytes: first genome assemblies for Collariella, Neodidymelliopsis, Ascochyta clinopodiicola, Didymella pomorum, Didymosphaeria variabile, Neocosmospora piperis and Neocucurbitaria cava.</title>
        <authorList>
            <person name="Hill R."/>
        </authorList>
    </citation>
    <scope>NUCLEOTIDE SEQUENCE</scope>
    <source>
        <strain evidence="2">IMI 355082</strain>
    </source>
</reference>
<comment type="caution">
    <text evidence="2">The sequence shown here is derived from an EMBL/GenBank/DDBJ whole genome shotgun (WGS) entry which is preliminary data.</text>
</comment>
<dbReference type="AlphaFoldDB" id="A0A9W8YU29"/>
<gene>
    <name evidence="2" type="ORF">N0V93_005178</name>
</gene>
<dbReference type="EMBL" id="JAPEVB010000003">
    <property type="protein sequence ID" value="KAJ4391560.1"/>
    <property type="molecule type" value="Genomic_DNA"/>
</dbReference>
<keyword evidence="3" id="KW-1185">Reference proteome</keyword>
<evidence type="ECO:0000256" key="1">
    <source>
        <dbReference type="SAM" id="MobiDB-lite"/>
    </source>
</evidence>
<evidence type="ECO:0000313" key="2">
    <source>
        <dbReference type="EMBL" id="KAJ4391560.1"/>
    </source>
</evidence>